<feature type="transmembrane region" description="Helical" evidence="2">
    <location>
        <begin position="119"/>
        <end position="138"/>
    </location>
</feature>
<feature type="transmembrane region" description="Helical" evidence="2">
    <location>
        <begin position="773"/>
        <end position="793"/>
    </location>
</feature>
<feature type="transmembrane region" description="Helical" evidence="2">
    <location>
        <begin position="703"/>
        <end position="721"/>
    </location>
</feature>
<feature type="transmembrane region" description="Helical" evidence="2">
    <location>
        <begin position="466"/>
        <end position="488"/>
    </location>
</feature>
<dbReference type="Proteomes" id="UP000434582">
    <property type="component" value="Unassembled WGS sequence"/>
</dbReference>
<feature type="transmembrane region" description="Helical" evidence="2">
    <location>
        <begin position="236"/>
        <end position="252"/>
    </location>
</feature>
<evidence type="ECO:0000313" key="4">
    <source>
        <dbReference type="Proteomes" id="UP000434582"/>
    </source>
</evidence>
<keyword evidence="4" id="KW-1185">Reference proteome</keyword>
<sequence length="888" mass="90938">MFSDDDLVLAALIGLLLVFGPPVLAIWSFVRTSSLRERVTVLEDEVRRLRAAPVRPESATGEASPPEPEPEPAPEPEPEPEAEPEPEPETETADAPFVEDPAPARAAVSGLGQRLADSWLIWVGGLALALGGAFLVKYSIDQGWLTPALRCLMAGLLGVGLLVLGERARRRVPAGEGALPRRRVAAALTAAGLSSLFAGLYAAHGLYDLVGATVAFVGLGLVSLVAVVLALLHGPFVAVLGLLGGYAVPLLVSSQDPAPVPLFLYLFALTMAAALLPRWRPWPWLGGLALAGNALWVLVVMMVVMGPGDEAVPAVFLVAMAGAFALVRVGLPPGVWDALSAPLADPVTRLLTEAAWLLAAALLALLALVSDQAPATIAAVLGLTGLGLWAGARDARLWLAPVAPVLAGLATLAGWDLVGTPLPAPDALLTPALPRSVTAFLVLAAGQGALVAVGAHLLADRTSRPMAWAGLATATPLLILAVAFWRLGAVGIDLGWAALALGVGGLSLLAAGRMAGAGRPEGALGAHAVGVLAAVALAATFALDQAWLTVALALTLPGVAWVEGRLGDRHIPGLRGAALVMAGVVLVRLAGNPFVLDYPLGTAGLLTWIVYGYGLPAVAFGLAAWLFAARRDDRLVMVLEGGAIAFAVLLASLSIRHGMAGPGLTGGPPAAAEWAAHINVWLIGAVLLQAWRQAGPGRAGRPVLRGAEVLLGGGAGLALLVGPVLAVNPMGTGDPVGPTPVFNLLLPLYATPALLLAWWAWRAGPGSWIRKAAAPASVALLGLWLTLCVRHAFSGPVLDGAAAGEAELYAYSVLWLALGMALLLAGARLGQTAARRAGLVVVLAVTLKVFLVDMSALTGLWRVLSFLGLGAALIGIGALTRALERPRG</sequence>
<dbReference type="PANTHER" id="PTHR38434:SF1">
    <property type="entry name" value="BLL2549 PROTEIN"/>
    <property type="match status" value="1"/>
</dbReference>
<feature type="transmembrane region" description="Helical" evidence="2">
    <location>
        <begin position="284"/>
        <end position="305"/>
    </location>
</feature>
<feature type="region of interest" description="Disordered" evidence="1">
    <location>
        <begin position="52"/>
        <end position="95"/>
    </location>
</feature>
<reference evidence="3 4" key="1">
    <citation type="submission" date="2019-10" db="EMBL/GenBank/DDBJ databases">
        <title>Draft whole-genome sequence of the purple nonsulfur photosynthetic bacterium Roseospira navarrensis DSM 15114.</title>
        <authorList>
            <person name="Kyndt J.A."/>
            <person name="Meyer T.E."/>
        </authorList>
    </citation>
    <scope>NUCLEOTIDE SEQUENCE [LARGE SCALE GENOMIC DNA]</scope>
    <source>
        <strain evidence="3 4">DSM 15114</strain>
    </source>
</reference>
<accession>A0A7X1ZGQ9</accession>
<feature type="transmembrane region" description="Helical" evidence="2">
    <location>
        <begin position="311"/>
        <end position="329"/>
    </location>
</feature>
<feature type="transmembrane region" description="Helical" evidence="2">
    <location>
        <begin position="258"/>
        <end position="277"/>
    </location>
</feature>
<feature type="transmembrane region" description="Helical" evidence="2">
    <location>
        <begin position="375"/>
        <end position="392"/>
    </location>
</feature>
<dbReference type="InterPro" id="IPR014600">
    <property type="entry name" value="UCP035905_mem"/>
</dbReference>
<comment type="caution">
    <text evidence="3">The sequence shown here is derived from an EMBL/GenBank/DDBJ whole genome shotgun (WGS) entry which is preliminary data.</text>
</comment>
<dbReference type="PIRSF" id="PIRSF035905">
    <property type="entry name" value="UCP035905_mp"/>
    <property type="match status" value="1"/>
</dbReference>
<feature type="transmembrane region" description="Helical" evidence="2">
    <location>
        <begin position="438"/>
        <end position="459"/>
    </location>
</feature>
<feature type="transmembrane region" description="Helical" evidence="2">
    <location>
        <begin position="741"/>
        <end position="761"/>
    </location>
</feature>
<protein>
    <submittedName>
        <fullName evidence="3">DUF2339 domain-containing protein</fullName>
    </submittedName>
</protein>
<feature type="transmembrane region" description="Helical" evidence="2">
    <location>
        <begin position="397"/>
        <end position="418"/>
    </location>
</feature>
<feature type="transmembrane region" description="Helical" evidence="2">
    <location>
        <begin position="808"/>
        <end position="825"/>
    </location>
</feature>
<feature type="compositionally biased region" description="Acidic residues" evidence="1">
    <location>
        <begin position="68"/>
        <end position="92"/>
    </location>
</feature>
<feature type="transmembrane region" description="Helical" evidence="2">
    <location>
        <begin position="837"/>
        <end position="857"/>
    </location>
</feature>
<feature type="transmembrane region" description="Helical" evidence="2">
    <location>
        <begin position="144"/>
        <end position="164"/>
    </location>
</feature>
<feature type="transmembrane region" description="Helical" evidence="2">
    <location>
        <begin position="547"/>
        <end position="564"/>
    </location>
</feature>
<dbReference type="InterPro" id="IPR019286">
    <property type="entry name" value="DUF2339_TM"/>
</dbReference>
<keyword evidence="2" id="KW-0472">Membrane</keyword>
<gene>
    <name evidence="3" type="ORF">GHC57_14495</name>
</gene>
<feature type="transmembrane region" description="Helical" evidence="2">
    <location>
        <begin position="350"/>
        <end position="369"/>
    </location>
</feature>
<evidence type="ECO:0000313" key="3">
    <source>
        <dbReference type="EMBL" id="MQX37729.1"/>
    </source>
</evidence>
<feature type="transmembrane region" description="Helical" evidence="2">
    <location>
        <begin position="576"/>
        <end position="596"/>
    </location>
</feature>
<feature type="transmembrane region" description="Helical" evidence="2">
    <location>
        <begin position="635"/>
        <end position="654"/>
    </location>
</feature>
<dbReference type="EMBL" id="WIVE01000053">
    <property type="protein sequence ID" value="MQX37729.1"/>
    <property type="molecule type" value="Genomic_DNA"/>
</dbReference>
<feature type="transmembrane region" description="Helical" evidence="2">
    <location>
        <begin position="184"/>
        <end position="203"/>
    </location>
</feature>
<feature type="transmembrane region" description="Helical" evidence="2">
    <location>
        <begin position="863"/>
        <end position="883"/>
    </location>
</feature>
<dbReference type="RefSeq" id="WP_153345484.1">
    <property type="nucleotide sequence ID" value="NZ_WIVE01000053.1"/>
</dbReference>
<keyword evidence="2" id="KW-1133">Transmembrane helix</keyword>
<name>A0A7X1ZGQ9_9PROT</name>
<dbReference type="PANTHER" id="PTHR38434">
    <property type="entry name" value="BLL2549 PROTEIN"/>
    <property type="match status" value="1"/>
</dbReference>
<feature type="transmembrane region" description="Helical" evidence="2">
    <location>
        <begin position="674"/>
        <end position="691"/>
    </location>
</feature>
<feature type="transmembrane region" description="Helical" evidence="2">
    <location>
        <begin position="608"/>
        <end position="628"/>
    </location>
</feature>
<evidence type="ECO:0000256" key="2">
    <source>
        <dbReference type="SAM" id="Phobius"/>
    </source>
</evidence>
<dbReference type="AlphaFoldDB" id="A0A7X1ZGQ9"/>
<feature type="transmembrane region" description="Helical" evidence="2">
    <location>
        <begin position="209"/>
        <end position="229"/>
    </location>
</feature>
<proteinExistence type="predicted"/>
<feature type="transmembrane region" description="Helical" evidence="2">
    <location>
        <begin position="523"/>
        <end position="541"/>
    </location>
</feature>
<dbReference type="OrthoDB" id="5422830at2"/>
<feature type="transmembrane region" description="Helical" evidence="2">
    <location>
        <begin position="494"/>
        <end position="511"/>
    </location>
</feature>
<evidence type="ECO:0000256" key="1">
    <source>
        <dbReference type="SAM" id="MobiDB-lite"/>
    </source>
</evidence>
<organism evidence="3 4">
    <name type="scientific">Roseospira navarrensis</name>
    <dbReference type="NCBI Taxonomy" id="140058"/>
    <lineage>
        <taxon>Bacteria</taxon>
        <taxon>Pseudomonadati</taxon>
        <taxon>Pseudomonadota</taxon>
        <taxon>Alphaproteobacteria</taxon>
        <taxon>Rhodospirillales</taxon>
        <taxon>Rhodospirillaceae</taxon>
        <taxon>Roseospira</taxon>
    </lineage>
</organism>
<keyword evidence="2" id="KW-0812">Transmembrane</keyword>
<dbReference type="Pfam" id="PF10101">
    <property type="entry name" value="DUF2339"/>
    <property type="match status" value="1"/>
</dbReference>
<feature type="transmembrane region" description="Helical" evidence="2">
    <location>
        <begin position="6"/>
        <end position="30"/>
    </location>
</feature>